<evidence type="ECO:0000256" key="3">
    <source>
        <dbReference type="ARBA" id="ARBA00022989"/>
    </source>
</evidence>
<protein>
    <submittedName>
        <fullName evidence="7">TM2 domain-containing protein</fullName>
    </submittedName>
</protein>
<dbReference type="Pfam" id="PF05154">
    <property type="entry name" value="TM2"/>
    <property type="match status" value="1"/>
</dbReference>
<organism evidence="7 8">
    <name type="scientific">Tectimicrobiota bacterium</name>
    <dbReference type="NCBI Taxonomy" id="2528274"/>
    <lineage>
        <taxon>Bacteria</taxon>
        <taxon>Pseudomonadati</taxon>
        <taxon>Nitrospinota/Tectimicrobiota group</taxon>
        <taxon>Candidatus Tectimicrobiota</taxon>
    </lineage>
</organism>
<comment type="caution">
    <text evidence="7">The sequence shown here is derived from an EMBL/GenBank/DDBJ whole genome shotgun (WGS) entry which is preliminary data.</text>
</comment>
<evidence type="ECO:0000256" key="4">
    <source>
        <dbReference type="ARBA" id="ARBA00023136"/>
    </source>
</evidence>
<keyword evidence="4 5" id="KW-0472">Membrane</keyword>
<comment type="subcellular location">
    <subcellularLocation>
        <location evidence="1">Membrane</location>
        <topology evidence="1">Multi-pass membrane protein</topology>
    </subcellularLocation>
</comment>
<evidence type="ECO:0000256" key="5">
    <source>
        <dbReference type="SAM" id="Phobius"/>
    </source>
</evidence>
<name>A0A932HZ54_UNCTE</name>
<evidence type="ECO:0000313" key="7">
    <source>
        <dbReference type="EMBL" id="MBI3128399.1"/>
    </source>
</evidence>
<evidence type="ECO:0000313" key="8">
    <source>
        <dbReference type="Proteomes" id="UP000782312"/>
    </source>
</evidence>
<feature type="transmembrane region" description="Helical" evidence="5">
    <location>
        <begin position="46"/>
        <end position="68"/>
    </location>
</feature>
<proteinExistence type="predicted"/>
<evidence type="ECO:0000256" key="2">
    <source>
        <dbReference type="ARBA" id="ARBA00022692"/>
    </source>
</evidence>
<reference evidence="7" key="1">
    <citation type="submission" date="2020-07" db="EMBL/GenBank/DDBJ databases">
        <title>Huge and variable diversity of episymbiotic CPR bacteria and DPANN archaea in groundwater ecosystems.</title>
        <authorList>
            <person name="He C.Y."/>
            <person name="Keren R."/>
            <person name="Whittaker M."/>
            <person name="Farag I.F."/>
            <person name="Doudna J."/>
            <person name="Cate J.H.D."/>
            <person name="Banfield J.F."/>
        </authorList>
    </citation>
    <scope>NUCLEOTIDE SEQUENCE</scope>
    <source>
        <strain evidence="7">NC_groundwater_763_Ag_S-0.2um_68_21</strain>
    </source>
</reference>
<keyword evidence="3 5" id="KW-1133">Transmembrane helix</keyword>
<feature type="transmembrane region" description="Helical" evidence="5">
    <location>
        <begin position="89"/>
        <end position="106"/>
    </location>
</feature>
<gene>
    <name evidence="7" type="ORF">HYZ11_12400</name>
</gene>
<dbReference type="Proteomes" id="UP000782312">
    <property type="component" value="Unassembled WGS sequence"/>
</dbReference>
<accession>A0A932HZ54</accession>
<dbReference type="InterPro" id="IPR007829">
    <property type="entry name" value="TM2"/>
</dbReference>
<dbReference type="AlphaFoldDB" id="A0A932HZ54"/>
<feature type="domain" description="TM2" evidence="6">
    <location>
        <begin position="12"/>
        <end position="51"/>
    </location>
</feature>
<dbReference type="EMBL" id="JACPUR010000030">
    <property type="protein sequence ID" value="MBI3128399.1"/>
    <property type="molecule type" value="Genomic_DNA"/>
</dbReference>
<dbReference type="GO" id="GO:0016020">
    <property type="term" value="C:membrane"/>
    <property type="evidence" value="ECO:0007669"/>
    <property type="project" value="UniProtKB-SubCell"/>
</dbReference>
<evidence type="ECO:0000259" key="6">
    <source>
        <dbReference type="Pfam" id="PF05154"/>
    </source>
</evidence>
<keyword evidence="2 5" id="KW-0812">Transmembrane</keyword>
<sequence>MTGETAPRPRKRKSLFVAFLLWFFLGIVAAHKIYLGRGREGVKLLLAYFFIPLGAAAAAIIVLHAFGVRLVAGPLRPEDLQALARSRPFALLAALVTAVLTVIWIWDFRVLVRQVREHNEAAAREERAGKREEPPRVPAG</sequence>
<evidence type="ECO:0000256" key="1">
    <source>
        <dbReference type="ARBA" id="ARBA00004141"/>
    </source>
</evidence>